<dbReference type="InterPro" id="IPR011990">
    <property type="entry name" value="TPR-like_helical_dom_sf"/>
</dbReference>
<dbReference type="PROSITE" id="PS51257">
    <property type="entry name" value="PROKAR_LIPOPROTEIN"/>
    <property type="match status" value="1"/>
</dbReference>
<dbReference type="SUPFAM" id="SSF48452">
    <property type="entry name" value="TPR-like"/>
    <property type="match status" value="1"/>
</dbReference>
<proteinExistence type="inferred from homology"/>
<dbReference type="InterPro" id="IPR012944">
    <property type="entry name" value="SusD_RagB_dom"/>
</dbReference>
<dbReference type="RefSeq" id="WP_204973070.1">
    <property type="nucleotide sequence ID" value="NZ_JAAZTS010000030.1"/>
</dbReference>
<evidence type="ECO:0000256" key="3">
    <source>
        <dbReference type="ARBA" id="ARBA00022729"/>
    </source>
</evidence>
<keyword evidence="4" id="KW-0472">Membrane</keyword>
<feature type="signal peptide" evidence="6">
    <location>
        <begin position="1"/>
        <end position="19"/>
    </location>
</feature>
<evidence type="ECO:0000256" key="5">
    <source>
        <dbReference type="ARBA" id="ARBA00023237"/>
    </source>
</evidence>
<comment type="caution">
    <text evidence="9">The sequence shown here is derived from an EMBL/GenBank/DDBJ whole genome shotgun (WGS) entry which is preliminary data.</text>
</comment>
<organism evidence="9 10">
    <name type="scientific">Caecibacteroides pullorum</name>
    <dbReference type="NCBI Taxonomy" id="2725562"/>
    <lineage>
        <taxon>Bacteria</taxon>
        <taxon>Pseudomonadati</taxon>
        <taxon>Bacteroidota</taxon>
        <taxon>Bacteroidia</taxon>
        <taxon>Bacteroidales</taxon>
        <taxon>Bacteroidaceae</taxon>
        <taxon>Caecibacteroides</taxon>
    </lineage>
</organism>
<protein>
    <submittedName>
        <fullName evidence="9">RagB/SusD family nutrient uptake outer membrane protein</fullName>
    </submittedName>
</protein>
<keyword evidence="5" id="KW-0998">Cell outer membrane</keyword>
<accession>A0AA41D9S7</accession>
<comment type="similarity">
    <text evidence="2">Belongs to the SusD family.</text>
</comment>
<keyword evidence="3 6" id="KW-0732">Signal</keyword>
<sequence>MKTRIIGLCILGASLGLSSCNDFLDMTPTNSISDKVMWSTTTNAEYAVNDLYKYFYNLSNFTLGQCAAGMTEALTDQLKYGSYNYNALCFIPSEIAYGGTTLQPSYVSTYLGNWATMYEYVRRTNENLYNLHKFGTLSDADSERLEAEMRFIRAFLYFDLLKRYKEVIIYNEDLTQITRDKALSTEEAGWDFVEEDLNYAATHLPDQANANGRIDKGAAYAFLTRAMLYAKRYDKVKLAAAEVQKLGYTLESNYADSYSKTIKEGNKEAILQYCFDRTIGHDFDTYYTPGGDYKLIGVNSGGYGTPTQEMVESYELAEGGFPDWSTWHSTEGVTDTPPYDKLEPRFQATILYNGAQWKGRTIETFVDGVDGWCQWNKDKTPEGRSTTGYYLRKLVDENHNLSELAVSTQPWTVIRFAEVLLNYAEACYQTNDNAGANEAIKALRARVGLSYSDKSGDNLWKAIVQERKVELAYEGQWYWDLRRWNVAAKSYEEGGLNGYQVHGLKIEKQSNGDLKYTYVSCDDKDRNFPEKMYRCPLPQSELDNNSAVSQYPEWK</sequence>
<dbReference type="GO" id="GO:0009279">
    <property type="term" value="C:cell outer membrane"/>
    <property type="evidence" value="ECO:0007669"/>
    <property type="project" value="UniProtKB-SubCell"/>
</dbReference>
<feature type="domain" description="RagB/SusD" evidence="7">
    <location>
        <begin position="267"/>
        <end position="554"/>
    </location>
</feature>
<dbReference type="AlphaFoldDB" id="A0AA41D9S7"/>
<name>A0AA41D9S7_9BACT</name>
<dbReference type="Gene3D" id="1.25.40.390">
    <property type="match status" value="1"/>
</dbReference>
<gene>
    <name evidence="9" type="ORF">H6D15_13500</name>
</gene>
<evidence type="ECO:0000259" key="7">
    <source>
        <dbReference type="Pfam" id="PF07980"/>
    </source>
</evidence>
<evidence type="ECO:0000256" key="2">
    <source>
        <dbReference type="ARBA" id="ARBA00006275"/>
    </source>
</evidence>
<evidence type="ECO:0000256" key="1">
    <source>
        <dbReference type="ARBA" id="ARBA00004442"/>
    </source>
</evidence>
<evidence type="ECO:0000259" key="8">
    <source>
        <dbReference type="Pfam" id="PF14322"/>
    </source>
</evidence>
<evidence type="ECO:0000313" key="10">
    <source>
        <dbReference type="Proteomes" id="UP000698924"/>
    </source>
</evidence>
<dbReference type="EMBL" id="JACJMO010000031">
    <property type="protein sequence ID" value="MBM6858603.1"/>
    <property type="molecule type" value="Genomic_DNA"/>
</dbReference>
<comment type="subcellular location">
    <subcellularLocation>
        <location evidence="1">Cell outer membrane</location>
    </subcellularLocation>
</comment>
<evidence type="ECO:0000256" key="4">
    <source>
        <dbReference type="ARBA" id="ARBA00023136"/>
    </source>
</evidence>
<dbReference type="Proteomes" id="UP000698924">
    <property type="component" value="Unassembled WGS sequence"/>
</dbReference>
<feature type="domain" description="SusD-like N-terminal" evidence="8">
    <location>
        <begin position="106"/>
        <end position="228"/>
    </location>
</feature>
<dbReference type="Pfam" id="PF14322">
    <property type="entry name" value="SusD-like_3"/>
    <property type="match status" value="1"/>
</dbReference>
<dbReference type="InterPro" id="IPR033985">
    <property type="entry name" value="SusD-like_N"/>
</dbReference>
<feature type="chain" id="PRO_5041252226" evidence="6">
    <location>
        <begin position="20"/>
        <end position="555"/>
    </location>
</feature>
<evidence type="ECO:0000313" key="9">
    <source>
        <dbReference type="EMBL" id="MBM6858603.1"/>
    </source>
</evidence>
<dbReference type="Pfam" id="PF07980">
    <property type="entry name" value="SusD_RagB"/>
    <property type="match status" value="1"/>
</dbReference>
<reference evidence="9 10" key="1">
    <citation type="journal article" date="2021" name="Sci. Rep.">
        <title>The distribution of antibiotic resistance genes in chicken gut microbiota commensals.</title>
        <authorList>
            <person name="Juricova H."/>
            <person name="Matiasovicova J."/>
            <person name="Kubasova T."/>
            <person name="Cejkova D."/>
            <person name="Rychlik I."/>
        </authorList>
    </citation>
    <scope>NUCLEOTIDE SEQUENCE [LARGE SCALE GENOMIC DNA]</scope>
    <source>
        <strain evidence="9 10">An421</strain>
    </source>
</reference>
<evidence type="ECO:0000256" key="6">
    <source>
        <dbReference type="SAM" id="SignalP"/>
    </source>
</evidence>
<keyword evidence="10" id="KW-1185">Reference proteome</keyword>